<comment type="similarity">
    <text evidence="4">Belongs to the FKBP-type PPIase family.</text>
</comment>
<evidence type="ECO:0000256" key="1">
    <source>
        <dbReference type="ARBA" id="ARBA00000971"/>
    </source>
</evidence>
<feature type="domain" description="PPIase FKBP-type" evidence="5">
    <location>
        <begin position="72"/>
        <end position="167"/>
    </location>
</feature>
<comment type="catalytic activity">
    <reaction evidence="1 3 4">
        <text>[protein]-peptidylproline (omega=180) = [protein]-peptidylproline (omega=0)</text>
        <dbReference type="Rhea" id="RHEA:16237"/>
        <dbReference type="Rhea" id="RHEA-COMP:10747"/>
        <dbReference type="Rhea" id="RHEA-COMP:10748"/>
        <dbReference type="ChEBI" id="CHEBI:83833"/>
        <dbReference type="ChEBI" id="CHEBI:83834"/>
        <dbReference type="EC" id="5.2.1.8"/>
    </reaction>
</comment>
<comment type="caution">
    <text evidence="6">The sequence shown here is derived from an EMBL/GenBank/DDBJ whole genome shotgun (WGS) entry which is preliminary data.</text>
</comment>
<dbReference type="Proteomes" id="UP000461730">
    <property type="component" value="Unassembled WGS sequence"/>
</dbReference>
<gene>
    <name evidence="6" type="ORF">GO493_19405</name>
</gene>
<dbReference type="InterPro" id="IPR001179">
    <property type="entry name" value="PPIase_FKBP_dom"/>
</dbReference>
<keyword evidence="3 4" id="KW-0413">Isomerase</keyword>
<protein>
    <recommendedName>
        <fullName evidence="4">Peptidyl-prolyl cis-trans isomerase</fullName>
        <ecNumber evidence="4">5.2.1.8</ecNumber>
    </recommendedName>
</protein>
<proteinExistence type="inferred from homology"/>
<dbReference type="EC" id="5.2.1.8" evidence="4"/>
<evidence type="ECO:0000256" key="4">
    <source>
        <dbReference type="RuleBase" id="RU003915"/>
    </source>
</evidence>
<organism evidence="6 7">
    <name type="scientific">Chitinophaga tropicalis</name>
    <dbReference type="NCBI Taxonomy" id="2683588"/>
    <lineage>
        <taxon>Bacteria</taxon>
        <taxon>Pseudomonadati</taxon>
        <taxon>Bacteroidota</taxon>
        <taxon>Chitinophagia</taxon>
        <taxon>Chitinophagales</taxon>
        <taxon>Chitinophagaceae</taxon>
        <taxon>Chitinophaga</taxon>
    </lineage>
</organism>
<keyword evidence="2 3" id="KW-0697">Rotamase</keyword>
<dbReference type="AlphaFoldDB" id="A0A7K1U839"/>
<dbReference type="SUPFAM" id="SSF54534">
    <property type="entry name" value="FKBP-like"/>
    <property type="match status" value="1"/>
</dbReference>
<dbReference type="EMBL" id="WRXN01000009">
    <property type="protein sequence ID" value="MVT10448.1"/>
    <property type="molecule type" value="Genomic_DNA"/>
</dbReference>
<dbReference type="PROSITE" id="PS50059">
    <property type="entry name" value="FKBP_PPIASE"/>
    <property type="match status" value="1"/>
</dbReference>
<evidence type="ECO:0000313" key="7">
    <source>
        <dbReference type="Proteomes" id="UP000461730"/>
    </source>
</evidence>
<dbReference type="GO" id="GO:0003755">
    <property type="term" value="F:peptidyl-prolyl cis-trans isomerase activity"/>
    <property type="evidence" value="ECO:0007669"/>
    <property type="project" value="UniProtKB-UniRule"/>
</dbReference>
<sequence>MKVFLPVIYNCLLSVLLFPACSKNEYDGSLSMDGAIRIIQEQDKEINTYIQAHNLVMVKDPSGMYYHIEKPGDTTAYMTLNSVPTIIFTRSNLADSVLDASFGDTNFDGRQLRDHIIGWQIGLQKVGRGGRLQMIIPSPLAFGTTGVSNIIPPNTVLVCDVTVVDFK</sequence>
<evidence type="ECO:0000313" key="6">
    <source>
        <dbReference type="EMBL" id="MVT10448.1"/>
    </source>
</evidence>
<keyword evidence="7" id="KW-1185">Reference proteome</keyword>
<reference evidence="6 7" key="1">
    <citation type="submission" date="2019-12" db="EMBL/GenBank/DDBJ databases">
        <title>Chitinophaga sp. strain ysch24 (GDMCC 1.1355), whole genome shotgun sequence.</title>
        <authorList>
            <person name="Zhang X."/>
        </authorList>
    </citation>
    <scope>NUCLEOTIDE SEQUENCE [LARGE SCALE GENOMIC DNA]</scope>
    <source>
        <strain evidence="7">ysch24</strain>
    </source>
</reference>
<evidence type="ECO:0000256" key="3">
    <source>
        <dbReference type="PROSITE-ProRule" id="PRU00277"/>
    </source>
</evidence>
<dbReference type="RefSeq" id="WP_157307895.1">
    <property type="nucleotide sequence ID" value="NZ_WRXN01000009.1"/>
</dbReference>
<name>A0A7K1U839_9BACT</name>
<accession>A0A7K1U839</accession>
<dbReference type="InterPro" id="IPR046357">
    <property type="entry name" value="PPIase_dom_sf"/>
</dbReference>
<dbReference type="Pfam" id="PF00254">
    <property type="entry name" value="FKBP_C"/>
    <property type="match status" value="1"/>
</dbReference>
<dbReference type="Gene3D" id="3.10.50.40">
    <property type="match status" value="1"/>
</dbReference>
<evidence type="ECO:0000256" key="2">
    <source>
        <dbReference type="ARBA" id="ARBA00023110"/>
    </source>
</evidence>
<evidence type="ECO:0000259" key="5">
    <source>
        <dbReference type="PROSITE" id="PS50059"/>
    </source>
</evidence>